<keyword evidence="3" id="KW-1185">Reference proteome</keyword>
<dbReference type="PROSITE" id="PS50181">
    <property type="entry name" value="FBOX"/>
    <property type="match status" value="1"/>
</dbReference>
<proteinExistence type="predicted"/>
<dbReference type="AlphaFoldDB" id="A0ABD1YX03"/>
<dbReference type="InterPro" id="IPR036047">
    <property type="entry name" value="F-box-like_dom_sf"/>
</dbReference>
<dbReference type="PANTHER" id="PTHR31672">
    <property type="entry name" value="BNACNNG10540D PROTEIN"/>
    <property type="match status" value="1"/>
</dbReference>
<dbReference type="Pfam" id="PF00646">
    <property type="entry name" value="F-box"/>
    <property type="match status" value="1"/>
</dbReference>
<dbReference type="PANTHER" id="PTHR31672:SF7">
    <property type="entry name" value="F-BOX DOMAIN-CONTAINING PROTEIN"/>
    <property type="match status" value="1"/>
</dbReference>
<dbReference type="SUPFAM" id="SSF81383">
    <property type="entry name" value="F-box domain"/>
    <property type="match status" value="1"/>
</dbReference>
<evidence type="ECO:0000313" key="2">
    <source>
        <dbReference type="EMBL" id="KAL2635315.1"/>
    </source>
</evidence>
<gene>
    <name evidence="2" type="ORF">R1flu_006794</name>
</gene>
<organism evidence="2 3">
    <name type="scientific">Riccia fluitans</name>
    <dbReference type="NCBI Taxonomy" id="41844"/>
    <lineage>
        <taxon>Eukaryota</taxon>
        <taxon>Viridiplantae</taxon>
        <taxon>Streptophyta</taxon>
        <taxon>Embryophyta</taxon>
        <taxon>Marchantiophyta</taxon>
        <taxon>Marchantiopsida</taxon>
        <taxon>Marchantiidae</taxon>
        <taxon>Marchantiales</taxon>
        <taxon>Ricciaceae</taxon>
        <taxon>Riccia</taxon>
    </lineage>
</organism>
<dbReference type="Proteomes" id="UP001605036">
    <property type="component" value="Unassembled WGS sequence"/>
</dbReference>
<evidence type="ECO:0000313" key="3">
    <source>
        <dbReference type="Proteomes" id="UP001605036"/>
    </source>
</evidence>
<comment type="caution">
    <text evidence="2">The sequence shown here is derived from an EMBL/GenBank/DDBJ whole genome shotgun (WGS) entry which is preliminary data.</text>
</comment>
<accession>A0ABD1YX03</accession>
<sequence>MTKASWMNNIEGRLARERLPELPEDLLKEVLIKLPPTDYFNIKCVCKKLCTRKEDDVFRSFWEKKWGGQTSEPEPPFLIFSLGNQEDVTRSPLNQAQSSELPIPPPLRGLMSIRVPGSKWQPFPGSLQNLVEAPQLRLLPSAPGLVLTEDSEPRALWVINPLTRAKREISSELESGYRVRQLVIDDSANAGYFIFAEDVKRTAQEMDLKLLVYDSTKEGWGMRGSLHTLIRDPLTFAGAASLHGTLYCLAITQETAHMYQLDMAGEWRDSDARVPPSLYPQRSQKCWRHARKAGPTFCKPHLFRYRNDLMLAGVTLYKYGTKSRWDVINYTERPHPYDQGNSESVQGDGVYLWKLDQEKMMWKYERTMPKHMFNKNAKTYQFLSSESYLFVNEVMPKTSLMSSRRFFCELSSGRWNELPPLEPSPYAKSSGDFTSTLTDSGLVIYEPRLTKC</sequence>
<reference evidence="2 3" key="1">
    <citation type="submission" date="2024-09" db="EMBL/GenBank/DDBJ databases">
        <title>Chromosome-scale assembly of Riccia fluitans.</title>
        <authorList>
            <person name="Paukszto L."/>
            <person name="Sawicki J."/>
            <person name="Karawczyk K."/>
            <person name="Piernik-Szablinska J."/>
            <person name="Szczecinska M."/>
            <person name="Mazdziarz M."/>
        </authorList>
    </citation>
    <scope>NUCLEOTIDE SEQUENCE [LARGE SCALE GENOMIC DNA]</scope>
    <source>
        <strain evidence="2">Rf_01</strain>
        <tissue evidence="2">Aerial parts of the thallus</tissue>
    </source>
</reference>
<name>A0ABD1YX03_9MARC</name>
<evidence type="ECO:0000259" key="1">
    <source>
        <dbReference type="PROSITE" id="PS50181"/>
    </source>
</evidence>
<dbReference type="InterPro" id="IPR001810">
    <property type="entry name" value="F-box_dom"/>
</dbReference>
<protein>
    <recommendedName>
        <fullName evidence="1">F-box domain-containing protein</fullName>
    </recommendedName>
</protein>
<dbReference type="InterPro" id="IPR050796">
    <property type="entry name" value="SCF_F-box_component"/>
</dbReference>
<dbReference type="EMBL" id="JBHFFA010000003">
    <property type="protein sequence ID" value="KAL2635315.1"/>
    <property type="molecule type" value="Genomic_DNA"/>
</dbReference>
<feature type="domain" description="F-box" evidence="1">
    <location>
        <begin position="16"/>
        <end position="61"/>
    </location>
</feature>